<dbReference type="AlphaFoldDB" id="Q0G382"/>
<organism evidence="2 3">
    <name type="scientific">Fulvimarina pelagi HTCC2506</name>
    <dbReference type="NCBI Taxonomy" id="314231"/>
    <lineage>
        <taxon>Bacteria</taxon>
        <taxon>Pseudomonadati</taxon>
        <taxon>Pseudomonadota</taxon>
        <taxon>Alphaproteobacteria</taxon>
        <taxon>Hyphomicrobiales</taxon>
        <taxon>Aurantimonadaceae</taxon>
        <taxon>Fulvimarina</taxon>
    </lineage>
</organism>
<protein>
    <submittedName>
        <fullName evidence="2">Uncharacterized protein</fullName>
    </submittedName>
</protein>
<name>Q0G382_9HYPH</name>
<sequence>MTPFEEARDSSNRRRLCVDHVVSKLGVSERMACRVLGQHRSTQRKKPTGRADEEALDSDISGSSASAAKTDIAGSPLC</sequence>
<dbReference type="Proteomes" id="UP000004310">
    <property type="component" value="Unassembled WGS sequence"/>
</dbReference>
<evidence type="ECO:0000256" key="1">
    <source>
        <dbReference type="SAM" id="MobiDB-lite"/>
    </source>
</evidence>
<dbReference type="EMBL" id="AATP01000002">
    <property type="protein sequence ID" value="EAU41949.1"/>
    <property type="molecule type" value="Genomic_DNA"/>
</dbReference>
<gene>
    <name evidence="2" type="ORF">FP2506_15989</name>
</gene>
<evidence type="ECO:0000313" key="2">
    <source>
        <dbReference type="EMBL" id="EAU41949.1"/>
    </source>
</evidence>
<dbReference type="STRING" id="217511.GCA_001463845_02698"/>
<keyword evidence="3" id="KW-1185">Reference proteome</keyword>
<reference evidence="2 3" key="1">
    <citation type="journal article" date="2010" name="J. Bacteriol.">
        <title>Genome sequence of Fulvimarina pelagi HTCC2506T, a Mn(II)-oxidizing alphaproteobacterium possessing an aerobic anoxygenic photosynthetic gene cluster and Xanthorhodopsin.</title>
        <authorList>
            <person name="Kang I."/>
            <person name="Oh H.M."/>
            <person name="Lim S.I."/>
            <person name="Ferriera S."/>
            <person name="Giovannoni S.J."/>
            <person name="Cho J.C."/>
        </authorList>
    </citation>
    <scope>NUCLEOTIDE SEQUENCE [LARGE SCALE GENOMIC DNA]</scope>
    <source>
        <strain evidence="2 3">HTCC2506</strain>
    </source>
</reference>
<accession>Q0G382</accession>
<comment type="caution">
    <text evidence="2">The sequence shown here is derived from an EMBL/GenBank/DDBJ whole genome shotgun (WGS) entry which is preliminary data.</text>
</comment>
<feature type="compositionally biased region" description="Low complexity" evidence="1">
    <location>
        <begin position="58"/>
        <end position="68"/>
    </location>
</feature>
<dbReference type="HOGENOM" id="CLU_2616891_0_0_5"/>
<dbReference type="eggNOG" id="COG2801">
    <property type="taxonomic scope" value="Bacteria"/>
</dbReference>
<evidence type="ECO:0000313" key="3">
    <source>
        <dbReference type="Proteomes" id="UP000004310"/>
    </source>
</evidence>
<proteinExistence type="predicted"/>
<feature type="region of interest" description="Disordered" evidence="1">
    <location>
        <begin position="37"/>
        <end position="78"/>
    </location>
</feature>